<dbReference type="AlphaFoldDB" id="C4V1X6"/>
<keyword evidence="6 8" id="KW-0807">Transducer</keyword>
<evidence type="ECO:0000256" key="2">
    <source>
        <dbReference type="ARBA" id="ARBA00022475"/>
    </source>
</evidence>
<evidence type="ECO:0000313" key="13">
    <source>
        <dbReference type="EMBL" id="EEQ49107.1"/>
    </source>
</evidence>
<dbReference type="PANTHER" id="PTHR32089:SF112">
    <property type="entry name" value="LYSOZYME-LIKE PROTEIN-RELATED"/>
    <property type="match status" value="1"/>
</dbReference>
<comment type="subcellular location">
    <subcellularLocation>
        <location evidence="1">Cell membrane</location>
        <topology evidence="1">Multi-pass membrane protein</topology>
    </subcellularLocation>
</comment>
<dbReference type="SMART" id="SM00283">
    <property type="entry name" value="MA"/>
    <property type="match status" value="1"/>
</dbReference>
<dbReference type="HOGENOM" id="CLU_000445_107_21_9"/>
<dbReference type="PANTHER" id="PTHR32089">
    <property type="entry name" value="METHYL-ACCEPTING CHEMOTAXIS PROTEIN MCPB"/>
    <property type="match status" value="1"/>
</dbReference>
<feature type="domain" description="HAMP" evidence="12">
    <location>
        <begin position="235"/>
        <end position="288"/>
    </location>
</feature>
<dbReference type="Gene3D" id="1.10.8.500">
    <property type="entry name" value="HAMP domain in histidine kinase"/>
    <property type="match status" value="1"/>
</dbReference>
<evidence type="ECO:0000256" key="1">
    <source>
        <dbReference type="ARBA" id="ARBA00004651"/>
    </source>
</evidence>
<evidence type="ECO:0000259" key="11">
    <source>
        <dbReference type="PROSITE" id="PS50111"/>
    </source>
</evidence>
<evidence type="ECO:0000259" key="12">
    <source>
        <dbReference type="PROSITE" id="PS50885"/>
    </source>
</evidence>
<keyword evidence="2" id="KW-1003">Cell membrane</keyword>
<protein>
    <submittedName>
        <fullName evidence="13">Methyl-accepting chemotaxis protein signaling domain protein</fullName>
    </submittedName>
</protein>
<dbReference type="eggNOG" id="COG0840">
    <property type="taxonomic scope" value="Bacteria"/>
</dbReference>
<dbReference type="EMBL" id="ACLA01000006">
    <property type="protein sequence ID" value="EEQ49107.1"/>
    <property type="molecule type" value="Genomic_DNA"/>
</dbReference>
<keyword evidence="9" id="KW-0175">Coiled coil</keyword>
<gene>
    <name evidence="13" type="ORF">HMPREF0908_0423</name>
</gene>
<proteinExistence type="inferred from homology"/>
<evidence type="ECO:0000256" key="5">
    <source>
        <dbReference type="ARBA" id="ARBA00023136"/>
    </source>
</evidence>
<dbReference type="CDD" id="cd06225">
    <property type="entry name" value="HAMP"/>
    <property type="match status" value="1"/>
</dbReference>
<evidence type="ECO:0000256" key="10">
    <source>
        <dbReference type="SAM" id="Phobius"/>
    </source>
</evidence>
<keyword evidence="5 10" id="KW-0472">Membrane</keyword>
<dbReference type="SMART" id="SM01049">
    <property type="entry name" value="Cache_2"/>
    <property type="match status" value="1"/>
</dbReference>
<dbReference type="InterPro" id="IPR003660">
    <property type="entry name" value="HAMP_dom"/>
</dbReference>
<dbReference type="InterPro" id="IPR033480">
    <property type="entry name" value="sCache_2"/>
</dbReference>
<comment type="similarity">
    <text evidence="7">Belongs to the methyl-accepting chemotaxis (MCP) protein family.</text>
</comment>
<dbReference type="Pfam" id="PF00015">
    <property type="entry name" value="MCPsignal"/>
    <property type="match status" value="1"/>
</dbReference>
<evidence type="ECO:0000256" key="7">
    <source>
        <dbReference type="ARBA" id="ARBA00029447"/>
    </source>
</evidence>
<evidence type="ECO:0000256" key="6">
    <source>
        <dbReference type="ARBA" id="ARBA00023224"/>
    </source>
</evidence>
<keyword evidence="4 10" id="KW-1133">Transmembrane helix</keyword>
<dbReference type="GO" id="GO:0005886">
    <property type="term" value="C:plasma membrane"/>
    <property type="evidence" value="ECO:0007669"/>
    <property type="project" value="UniProtKB-SubCell"/>
</dbReference>
<keyword evidence="14" id="KW-1185">Reference proteome</keyword>
<dbReference type="SUPFAM" id="SSF58104">
    <property type="entry name" value="Methyl-accepting chemotaxis protein (MCP) signaling domain"/>
    <property type="match status" value="1"/>
</dbReference>
<evidence type="ECO:0000256" key="8">
    <source>
        <dbReference type="PROSITE-ProRule" id="PRU00284"/>
    </source>
</evidence>
<dbReference type="PROSITE" id="PS50885">
    <property type="entry name" value="HAMP"/>
    <property type="match status" value="1"/>
</dbReference>
<dbReference type="GO" id="GO:0007165">
    <property type="term" value="P:signal transduction"/>
    <property type="evidence" value="ECO:0007669"/>
    <property type="project" value="UniProtKB-KW"/>
</dbReference>
<organism evidence="13 14">
    <name type="scientific">Selenomonas flueggei ATCC 43531</name>
    <dbReference type="NCBI Taxonomy" id="638302"/>
    <lineage>
        <taxon>Bacteria</taxon>
        <taxon>Bacillati</taxon>
        <taxon>Bacillota</taxon>
        <taxon>Negativicutes</taxon>
        <taxon>Selenomonadales</taxon>
        <taxon>Selenomonadaceae</taxon>
        <taxon>Selenomonas</taxon>
    </lineage>
</organism>
<reference evidence="13 14" key="1">
    <citation type="submission" date="2009-04" db="EMBL/GenBank/DDBJ databases">
        <authorList>
            <person name="Qin X."/>
            <person name="Bachman B."/>
            <person name="Battles P."/>
            <person name="Bell A."/>
            <person name="Bess C."/>
            <person name="Bickham C."/>
            <person name="Chaboub L."/>
            <person name="Chen D."/>
            <person name="Coyle M."/>
            <person name="Deiros D.R."/>
            <person name="Dinh H."/>
            <person name="Forbes L."/>
            <person name="Fowler G."/>
            <person name="Francisco L."/>
            <person name="Fu Q."/>
            <person name="Gubbala S."/>
            <person name="Hale W."/>
            <person name="Han Y."/>
            <person name="Hemphill L."/>
            <person name="Highlander S.K."/>
            <person name="Hirani K."/>
            <person name="Hogues M."/>
            <person name="Jackson L."/>
            <person name="Jakkamsetti A."/>
            <person name="Javaid M."/>
            <person name="Jiang H."/>
            <person name="Korchina V."/>
            <person name="Kovar C."/>
            <person name="Lara F."/>
            <person name="Lee S."/>
            <person name="Mata R."/>
            <person name="Mathew T."/>
            <person name="Moen C."/>
            <person name="Morales K."/>
            <person name="Munidasa M."/>
            <person name="Nazareth L."/>
            <person name="Ngo R."/>
            <person name="Nguyen L."/>
            <person name="Okwuonu G."/>
            <person name="Ongeri F."/>
            <person name="Patil S."/>
            <person name="Petrosino J."/>
            <person name="Pham C."/>
            <person name="Pham P."/>
            <person name="Pu L.-L."/>
            <person name="Puazo M."/>
            <person name="Raj R."/>
            <person name="Reid J."/>
            <person name="Rouhana J."/>
            <person name="Saada N."/>
            <person name="Shang Y."/>
            <person name="Simmons D."/>
            <person name="Thornton R."/>
            <person name="Warren J."/>
            <person name="Weissenberger G."/>
            <person name="Zhang J."/>
            <person name="Zhang L."/>
            <person name="Zhou C."/>
            <person name="Zhu D."/>
            <person name="Muzny D."/>
            <person name="Worley K."/>
            <person name="Gibbs R."/>
        </authorList>
    </citation>
    <scope>NUCLEOTIDE SEQUENCE [LARGE SCALE GENOMIC DNA]</scope>
    <source>
        <strain evidence="13 14">ATCC 43531</strain>
    </source>
</reference>
<feature type="domain" description="Methyl-accepting transducer" evidence="11">
    <location>
        <begin position="307"/>
        <end position="557"/>
    </location>
</feature>
<dbReference type="InterPro" id="IPR004089">
    <property type="entry name" value="MCPsignal_dom"/>
</dbReference>
<comment type="caution">
    <text evidence="13">The sequence shown here is derived from an EMBL/GenBank/DDBJ whole genome shotgun (WGS) entry which is preliminary data.</text>
</comment>
<keyword evidence="3 10" id="KW-0812">Transmembrane</keyword>
<dbReference type="OrthoDB" id="9810264at2"/>
<accession>C4V1X6</accession>
<evidence type="ECO:0000256" key="4">
    <source>
        <dbReference type="ARBA" id="ARBA00022989"/>
    </source>
</evidence>
<dbReference type="Proteomes" id="UP000005309">
    <property type="component" value="Unassembled WGS sequence"/>
</dbReference>
<feature type="coiled-coil region" evidence="9">
    <location>
        <begin position="343"/>
        <end position="373"/>
    </location>
</feature>
<name>C4V1X6_9FIRM</name>
<evidence type="ECO:0000313" key="14">
    <source>
        <dbReference type="Proteomes" id="UP000005309"/>
    </source>
</evidence>
<dbReference type="STRING" id="638302.HMPREF0908_0423"/>
<dbReference type="Gene3D" id="3.30.450.20">
    <property type="entry name" value="PAS domain"/>
    <property type="match status" value="1"/>
</dbReference>
<evidence type="ECO:0000256" key="9">
    <source>
        <dbReference type="SAM" id="Coils"/>
    </source>
</evidence>
<dbReference type="PROSITE" id="PS50111">
    <property type="entry name" value="CHEMOTAXIS_TRANSDUC_2"/>
    <property type="match status" value="1"/>
</dbReference>
<dbReference type="Pfam" id="PF17200">
    <property type="entry name" value="sCache_2"/>
    <property type="match status" value="1"/>
</dbReference>
<evidence type="ECO:0000256" key="3">
    <source>
        <dbReference type="ARBA" id="ARBA00022692"/>
    </source>
</evidence>
<dbReference type="Gene3D" id="1.10.287.950">
    <property type="entry name" value="Methyl-accepting chemotaxis protein"/>
    <property type="match status" value="1"/>
</dbReference>
<sequence length="593" mass="64626">MKSLRSKFMLALMAPVIALSVLIIALLLIMADMRGRHMQEQFRTMLYTDYDNMIGVATELARSEVQSAYDMYRDGRLTEDEAKAEAIARVKKLRYGADGSGYFWIDDTDCRLIAHPFLENKEGTDRRDDRDPDGNYVIRNLITAANDGSGYSNFMWEKPEDVGTGKLSPKRAYSLKFAPWNWVISTGNYVDNIDAYLAERSEESRAATHEELELSILCIVAALALCAVLALKVSGSVTRPVVDMVRAFSKNEAGKIKIHRVETSSADEVGVLAGTMNDFGEQIKSMVASLGKRASDLSTMSGTLSTSSKNVLSAGEELSRTIENIANGSTDQAMHTQTISDNIQSIEHSLQKNEDLLRDLKEVSTRVAEEKEHGTAVVHDLLQETEQANANVTAITRLVNENNESAGKIGEASTMIESIAEQTRLLALNAAIEAARAGETGRGFAVVADEIRKLADQSSSFTKDIKEIITELTHNSENAVAGIQNVERTVAVQTEAINSTRSNYMSIASSIERLECATASLEASMSAIFANVREITPLVTSLADGAQNSAASTEEMAASIQQQTSDINGMADVARELAEAVRIIHGQIEAFDV</sequence>
<feature type="transmembrane region" description="Helical" evidence="10">
    <location>
        <begin position="12"/>
        <end position="31"/>
    </location>
</feature>